<sequence>MMELGRNVSSAQKIRKHRPENRHTCTLNLLFCCLSTSLDSLHLLASCCRCCYGIRLIHKEELLLALFQEQDGKSFCRQDVDLLMPSRMDILTLGNLCKH</sequence>
<evidence type="ECO:0000313" key="2">
    <source>
        <dbReference type="Proteomes" id="UP000823775"/>
    </source>
</evidence>
<protein>
    <submittedName>
        <fullName evidence="1">Uncharacterized protein</fullName>
    </submittedName>
</protein>
<evidence type="ECO:0000313" key="1">
    <source>
        <dbReference type="EMBL" id="MCD7465871.1"/>
    </source>
</evidence>
<dbReference type="EMBL" id="JACEIK010001090">
    <property type="protein sequence ID" value="MCD7465871.1"/>
    <property type="molecule type" value="Genomic_DNA"/>
</dbReference>
<keyword evidence="2" id="KW-1185">Reference proteome</keyword>
<organism evidence="1 2">
    <name type="scientific">Datura stramonium</name>
    <name type="common">Jimsonweed</name>
    <name type="synonym">Common thornapple</name>
    <dbReference type="NCBI Taxonomy" id="4076"/>
    <lineage>
        <taxon>Eukaryota</taxon>
        <taxon>Viridiplantae</taxon>
        <taxon>Streptophyta</taxon>
        <taxon>Embryophyta</taxon>
        <taxon>Tracheophyta</taxon>
        <taxon>Spermatophyta</taxon>
        <taxon>Magnoliopsida</taxon>
        <taxon>eudicotyledons</taxon>
        <taxon>Gunneridae</taxon>
        <taxon>Pentapetalae</taxon>
        <taxon>asterids</taxon>
        <taxon>lamiids</taxon>
        <taxon>Solanales</taxon>
        <taxon>Solanaceae</taxon>
        <taxon>Solanoideae</taxon>
        <taxon>Datureae</taxon>
        <taxon>Datura</taxon>
    </lineage>
</organism>
<dbReference type="Proteomes" id="UP000823775">
    <property type="component" value="Unassembled WGS sequence"/>
</dbReference>
<reference evidence="1 2" key="1">
    <citation type="journal article" date="2021" name="BMC Genomics">
        <title>Datura genome reveals duplications of psychoactive alkaloid biosynthetic genes and high mutation rate following tissue culture.</title>
        <authorList>
            <person name="Rajewski A."/>
            <person name="Carter-House D."/>
            <person name="Stajich J."/>
            <person name="Litt A."/>
        </authorList>
    </citation>
    <scope>NUCLEOTIDE SEQUENCE [LARGE SCALE GENOMIC DNA]</scope>
    <source>
        <strain evidence="1">AR-01</strain>
    </source>
</reference>
<gene>
    <name evidence="1" type="ORF">HAX54_002061</name>
</gene>
<accession>A0ABS8T4V3</accession>
<name>A0ABS8T4V3_DATST</name>
<proteinExistence type="predicted"/>
<comment type="caution">
    <text evidence="1">The sequence shown here is derived from an EMBL/GenBank/DDBJ whole genome shotgun (WGS) entry which is preliminary data.</text>
</comment>